<feature type="non-terminal residue" evidence="6">
    <location>
        <position position="278"/>
    </location>
</feature>
<keyword evidence="2" id="KW-0378">Hydrolase</keyword>
<name>X1SII3_9ZZZZ</name>
<feature type="domain" description="Peptidase S8/S53" evidence="4">
    <location>
        <begin position="2"/>
        <end position="71"/>
    </location>
</feature>
<evidence type="ECO:0000256" key="3">
    <source>
        <dbReference type="ARBA" id="ARBA00022825"/>
    </source>
</evidence>
<keyword evidence="3" id="KW-0720">Serine protease</keyword>
<dbReference type="GO" id="GO:0004252">
    <property type="term" value="F:serine-type endopeptidase activity"/>
    <property type="evidence" value="ECO:0007669"/>
    <property type="project" value="InterPro"/>
</dbReference>
<evidence type="ECO:0008006" key="7">
    <source>
        <dbReference type="Google" id="ProtNLM"/>
    </source>
</evidence>
<dbReference type="Pfam" id="PF00082">
    <property type="entry name" value="Peptidase_S8"/>
    <property type="match status" value="1"/>
</dbReference>
<gene>
    <name evidence="6" type="ORF">S12H4_30800</name>
</gene>
<sequence>LDILAPADPMYTTDIVGALGYTPGDYFPFFNGTSSACPFAAGAVACIQNAAISKLGRHLTPAEVKNLLIVTGDPVIDARVDITKPRINLGFAIASPTGPPIYIEQGCTLNDFQAVDTNSYWAWDPNWDPDSNNIDEDPNFIAGYYLSQLASDQITESNCVDGGNDLAMNVGLDTYTTRIDGVNDVNVSMVDMGYHYNRGVALYELTVIVMAEDANDPNAHGMVDPNSGWYYEGVEVTLTAKPDDGYYLKGWYDINDVLIAYTKKLDVIMDANQVLIAK</sequence>
<dbReference type="AlphaFoldDB" id="X1SII3"/>
<proteinExistence type="predicted"/>
<dbReference type="Gene3D" id="3.40.50.200">
    <property type="entry name" value="Peptidase S8/S53 domain"/>
    <property type="match status" value="1"/>
</dbReference>
<evidence type="ECO:0000313" key="6">
    <source>
        <dbReference type="EMBL" id="GAI92773.1"/>
    </source>
</evidence>
<evidence type="ECO:0000256" key="1">
    <source>
        <dbReference type="ARBA" id="ARBA00022670"/>
    </source>
</evidence>
<dbReference type="SUPFAM" id="SSF52743">
    <property type="entry name" value="Subtilisin-like"/>
    <property type="match status" value="1"/>
</dbReference>
<dbReference type="InterPro" id="IPR044060">
    <property type="entry name" value="Bacterial_rp_domain"/>
</dbReference>
<dbReference type="Pfam" id="PF18998">
    <property type="entry name" value="Flg_new_2"/>
    <property type="match status" value="1"/>
</dbReference>
<accession>X1SII3</accession>
<reference evidence="6" key="1">
    <citation type="journal article" date="2014" name="Front. Microbiol.">
        <title>High frequency of phylogenetically diverse reductive dehalogenase-homologous genes in deep subseafloor sedimentary metagenomes.</title>
        <authorList>
            <person name="Kawai M."/>
            <person name="Futagami T."/>
            <person name="Toyoda A."/>
            <person name="Takaki Y."/>
            <person name="Nishi S."/>
            <person name="Hori S."/>
            <person name="Arai W."/>
            <person name="Tsubouchi T."/>
            <person name="Morono Y."/>
            <person name="Uchiyama I."/>
            <person name="Ito T."/>
            <person name="Fujiyama A."/>
            <person name="Inagaki F."/>
            <person name="Takami H."/>
        </authorList>
    </citation>
    <scope>NUCLEOTIDE SEQUENCE</scope>
    <source>
        <strain evidence="6">Expedition CK06-06</strain>
    </source>
</reference>
<evidence type="ECO:0000259" key="5">
    <source>
        <dbReference type="Pfam" id="PF18998"/>
    </source>
</evidence>
<evidence type="ECO:0000256" key="2">
    <source>
        <dbReference type="ARBA" id="ARBA00022801"/>
    </source>
</evidence>
<feature type="non-terminal residue" evidence="6">
    <location>
        <position position="1"/>
    </location>
</feature>
<dbReference type="PROSITE" id="PS00138">
    <property type="entry name" value="SUBTILASE_SER"/>
    <property type="match status" value="1"/>
</dbReference>
<dbReference type="InterPro" id="IPR036852">
    <property type="entry name" value="Peptidase_S8/S53_dom_sf"/>
</dbReference>
<dbReference type="GO" id="GO:0006508">
    <property type="term" value="P:proteolysis"/>
    <property type="evidence" value="ECO:0007669"/>
    <property type="project" value="UniProtKB-KW"/>
</dbReference>
<protein>
    <recommendedName>
        <fullName evidence="7">Peptidase S8/S53 domain-containing protein</fullName>
    </recommendedName>
</protein>
<feature type="domain" description="Bacterial repeat" evidence="5">
    <location>
        <begin position="217"/>
        <end position="277"/>
    </location>
</feature>
<dbReference type="InterPro" id="IPR000209">
    <property type="entry name" value="Peptidase_S8/S53_dom"/>
</dbReference>
<comment type="caution">
    <text evidence="6">The sequence shown here is derived from an EMBL/GenBank/DDBJ whole genome shotgun (WGS) entry which is preliminary data.</text>
</comment>
<dbReference type="InterPro" id="IPR023828">
    <property type="entry name" value="Peptidase_S8_Ser-AS"/>
</dbReference>
<keyword evidence="1" id="KW-0645">Protease</keyword>
<dbReference type="EMBL" id="BARW01017907">
    <property type="protein sequence ID" value="GAI92773.1"/>
    <property type="molecule type" value="Genomic_DNA"/>
</dbReference>
<evidence type="ECO:0000259" key="4">
    <source>
        <dbReference type="Pfam" id="PF00082"/>
    </source>
</evidence>
<organism evidence="6">
    <name type="scientific">marine sediment metagenome</name>
    <dbReference type="NCBI Taxonomy" id="412755"/>
    <lineage>
        <taxon>unclassified sequences</taxon>
        <taxon>metagenomes</taxon>
        <taxon>ecological metagenomes</taxon>
    </lineage>
</organism>